<dbReference type="SUPFAM" id="SSF117070">
    <property type="entry name" value="LEA14-like"/>
    <property type="match status" value="1"/>
</dbReference>
<evidence type="ECO:0000259" key="1">
    <source>
        <dbReference type="SMART" id="SM00769"/>
    </source>
</evidence>
<dbReference type="EMBL" id="JACAQD010000021">
    <property type="protein sequence ID" value="NWC34205.1"/>
    <property type="molecule type" value="Genomic_DNA"/>
</dbReference>
<name>A0A7Y8CL40_9PSED</name>
<comment type="caution">
    <text evidence="2">The sequence shown here is derived from an EMBL/GenBank/DDBJ whole genome shotgun (WGS) entry which is preliminary data.</text>
</comment>
<gene>
    <name evidence="2" type="ORF">HX876_17605</name>
</gene>
<dbReference type="PROSITE" id="PS51257">
    <property type="entry name" value="PROKAR_LIPOPROTEIN"/>
    <property type="match status" value="1"/>
</dbReference>
<dbReference type="GO" id="GO:0009269">
    <property type="term" value="P:response to desiccation"/>
    <property type="evidence" value="ECO:0007669"/>
    <property type="project" value="InterPro"/>
</dbReference>
<dbReference type="SMART" id="SM00769">
    <property type="entry name" value="WHy"/>
    <property type="match status" value="1"/>
</dbReference>
<reference evidence="2 3" key="1">
    <citation type="submission" date="2020-04" db="EMBL/GenBank/DDBJ databases">
        <title>Molecular characterization of pseudomonads from Agaricus bisporus reveal novel blotch 2 pathogens in Western Europe.</title>
        <authorList>
            <person name="Taparia T."/>
            <person name="Krijger M."/>
            <person name="Haynes E."/>
            <person name="Elpinstone J.G."/>
            <person name="Noble R."/>
            <person name="Van Der Wolf J."/>
        </authorList>
    </citation>
    <scope>NUCLEOTIDE SEQUENCE [LARGE SCALE GENOMIC DNA]</scope>
    <source>
        <strain evidence="2 3">IPO3737</strain>
    </source>
</reference>
<organism evidence="2 3">
    <name type="scientific">Pseudomonas gingeri</name>
    <dbReference type="NCBI Taxonomy" id="117681"/>
    <lineage>
        <taxon>Bacteria</taxon>
        <taxon>Pseudomonadati</taxon>
        <taxon>Pseudomonadota</taxon>
        <taxon>Gammaproteobacteria</taxon>
        <taxon>Pseudomonadales</taxon>
        <taxon>Pseudomonadaceae</taxon>
        <taxon>Pseudomonas</taxon>
    </lineage>
</organism>
<feature type="domain" description="Water stress and hypersensitive response" evidence="1">
    <location>
        <begin position="38"/>
        <end position="157"/>
    </location>
</feature>
<evidence type="ECO:0000313" key="2">
    <source>
        <dbReference type="EMBL" id="NWC34205.1"/>
    </source>
</evidence>
<sequence>MHSRILGGLGPMMLGLTMLLALSGCASWLDAGPRDPEVHLVRVELVKAKLLQQKFKLHFRVDNPNDNTLTVRGLRYRIYLDQWLLTEGESDEWLTVEPNSRAFFVVSVRTNLWQHMKPLAKRLEKPDQPIPYRLEGELKTGLFIGYDVHLERKGEIIPGDLISE</sequence>
<dbReference type="Pfam" id="PF03168">
    <property type="entry name" value="LEA_2"/>
    <property type="match status" value="1"/>
</dbReference>
<dbReference type="InterPro" id="IPR004864">
    <property type="entry name" value="LEA_2"/>
</dbReference>
<accession>A0A7Y8CL40</accession>
<dbReference type="Gene3D" id="2.60.40.1820">
    <property type="match status" value="1"/>
</dbReference>
<dbReference type="InterPro" id="IPR013990">
    <property type="entry name" value="WHy-dom"/>
</dbReference>
<dbReference type="AlphaFoldDB" id="A0A7Y8CL40"/>
<evidence type="ECO:0000313" key="3">
    <source>
        <dbReference type="Proteomes" id="UP000520592"/>
    </source>
</evidence>
<protein>
    <submittedName>
        <fullName evidence="2">LEA type 2 family protein</fullName>
    </submittedName>
</protein>
<dbReference type="RefSeq" id="WP_177057728.1">
    <property type="nucleotide sequence ID" value="NZ_JACAPB010000012.1"/>
</dbReference>
<proteinExistence type="predicted"/>
<dbReference type="Proteomes" id="UP000520592">
    <property type="component" value="Unassembled WGS sequence"/>
</dbReference>